<dbReference type="EMBL" id="CP036266">
    <property type="protein sequence ID" value="QDT23404.1"/>
    <property type="molecule type" value="Genomic_DNA"/>
</dbReference>
<dbReference type="Proteomes" id="UP000320421">
    <property type="component" value="Chromosome"/>
</dbReference>
<reference evidence="1 2" key="1">
    <citation type="submission" date="2019-02" db="EMBL/GenBank/DDBJ databases">
        <title>Deep-cultivation of Planctomycetes and their phenomic and genomic characterization uncovers novel biology.</title>
        <authorList>
            <person name="Wiegand S."/>
            <person name="Jogler M."/>
            <person name="Boedeker C."/>
            <person name="Pinto D."/>
            <person name="Vollmers J."/>
            <person name="Rivas-Marin E."/>
            <person name="Kohn T."/>
            <person name="Peeters S.H."/>
            <person name="Heuer A."/>
            <person name="Rast P."/>
            <person name="Oberbeckmann S."/>
            <person name="Bunk B."/>
            <person name="Jeske O."/>
            <person name="Meyerdierks A."/>
            <person name="Storesund J.E."/>
            <person name="Kallscheuer N."/>
            <person name="Luecker S."/>
            <person name="Lage O.M."/>
            <person name="Pohl T."/>
            <person name="Merkel B.J."/>
            <person name="Hornburger P."/>
            <person name="Mueller R.-W."/>
            <person name="Bruemmer F."/>
            <person name="Labrenz M."/>
            <person name="Spormann A.M."/>
            <person name="Op den Camp H."/>
            <person name="Overmann J."/>
            <person name="Amann R."/>
            <person name="Jetten M.S.M."/>
            <person name="Mascher T."/>
            <person name="Medema M.H."/>
            <person name="Devos D.P."/>
            <person name="Kaster A.-K."/>
            <person name="Ovreas L."/>
            <person name="Rohde M."/>
            <person name="Galperin M.Y."/>
            <person name="Jogler C."/>
        </authorList>
    </citation>
    <scope>NUCLEOTIDE SEQUENCE [LARGE SCALE GENOMIC DNA]</scope>
    <source>
        <strain evidence="1 2">HG66A1</strain>
    </source>
</reference>
<accession>A0A517PVL1</accession>
<organism evidence="1 2">
    <name type="scientific">Gimesia chilikensis</name>
    <dbReference type="NCBI Taxonomy" id="2605989"/>
    <lineage>
        <taxon>Bacteria</taxon>
        <taxon>Pseudomonadati</taxon>
        <taxon>Planctomycetota</taxon>
        <taxon>Planctomycetia</taxon>
        <taxon>Planctomycetales</taxon>
        <taxon>Planctomycetaceae</taxon>
        <taxon>Gimesia</taxon>
    </lineage>
</organism>
<evidence type="ECO:0000313" key="1">
    <source>
        <dbReference type="EMBL" id="QDT23404.1"/>
    </source>
</evidence>
<protein>
    <submittedName>
        <fullName evidence="1">Uncharacterized protein</fullName>
    </submittedName>
</protein>
<gene>
    <name evidence="1" type="ORF">HG66A1_52210</name>
</gene>
<name>A0A517PVL1_9PLAN</name>
<proteinExistence type="predicted"/>
<dbReference type="AlphaFoldDB" id="A0A517PVL1"/>
<evidence type="ECO:0000313" key="2">
    <source>
        <dbReference type="Proteomes" id="UP000320421"/>
    </source>
</evidence>
<keyword evidence="2" id="KW-1185">Reference proteome</keyword>
<sequence length="75" mass="8134">MDVMRYPCEDLRSSAGLSAALFSSVYQRKDNSGSASRAIACAEQATRIYKRKGSVSGVCDVSLEKESRTVKRAPS</sequence>